<keyword evidence="3 7" id="KW-1134">Transmembrane beta strand</keyword>
<dbReference type="InterPro" id="IPR036942">
    <property type="entry name" value="Beta-barrel_TonB_sf"/>
</dbReference>
<keyword evidence="4 7" id="KW-0812">Transmembrane</keyword>
<evidence type="ECO:0000256" key="5">
    <source>
        <dbReference type="ARBA" id="ARBA00023136"/>
    </source>
</evidence>
<dbReference type="PROSITE" id="PS52016">
    <property type="entry name" value="TONB_DEPENDENT_REC_3"/>
    <property type="match status" value="1"/>
</dbReference>
<evidence type="ECO:0000313" key="12">
    <source>
        <dbReference type="Proteomes" id="UP000593932"/>
    </source>
</evidence>
<keyword evidence="11" id="KW-0675">Receptor</keyword>
<organism evidence="11 12">
    <name type="scientific">Novilysobacter avium</name>
    <dbReference type="NCBI Taxonomy" id="2781023"/>
    <lineage>
        <taxon>Bacteria</taxon>
        <taxon>Pseudomonadati</taxon>
        <taxon>Pseudomonadota</taxon>
        <taxon>Gammaproteobacteria</taxon>
        <taxon>Lysobacterales</taxon>
        <taxon>Lysobacteraceae</taxon>
        <taxon>Novilysobacter</taxon>
    </lineage>
</organism>
<sequence>MRHTRLRKSVLSLATGMCLAAMVPTVAMAQSVTGAVAGRAEAGTQVTITSTTTGVSRSAQAAGDGSYRIGQLPPGDYILTSGSGAPVSVSVSLGGTTTVNLTSGGTVNMAAVQVVGSRVVNRVDVRSTESSTNVTREQLAKLPVDQSLASVALLAPGVVDSGASFGGLSFGGSSVAENVAYINGLNVTDPYRRQGFSSVPFAFYEEFQIKTGGYSAEFGRSTGGVINAVTRSGGNEFHAGAEVTMEPAAFSSSRKDRFHRDGSIVEQDRMSRDDSSFTKANVWASGAIVQDKLFFFGIYEKRDSNPRDIDTIEAWYTESNNDFWGAKLDWQINDNHLLELLAFSDKSESDTLSYKYDWDTATRGAAQGGSSVGSGGDNWSLTYTGSFTQNFVAKAMYGVNERSASSYSQWDPYCSILDRDGTYNSIFGPATRREGCAPSKNSVSNRDDKREAARLDFEWTLGDHLVRFGADQEIMDSTSSSVFPGDGMRYRLMGAAPDPDISNPPNNGVLPNGTPIPLDVHAYLDGRYKVTGAPVSTKAQAIYIEDNWSVTPNLLLNLGLRADKFENTLASGVTFAKADFGDMISPRLGFSWDMKGDGRTKVFGNAGRYYIPLTNKLTDYFGGGTTDEHTYYVLDGWEERIDPILGTTYLYPIIGQQLGPVNTEGNAPAPDDVRTAVARDLKQVYQDEFILGFQQALNNTWSYGVNATYREMTRAVEDVSIRHVEGCPWYSGDWPILNPGESNTLWCPDTQDWVSFDSSQDGYITSGSNIVMGYKKPKRTYKAVEFQLDRAWDDKWALNVSYLWSKSDGNIEGPVNSDTGYNDTSLVQHYDHPAVNERFGPTFNDHRHQIKARGSFKFNDMWSVGATVSARSGGPITAFGVRWPNDNRSAGGPSEYSGGGSGWLCNSGCDDYTTRDMTYSPRGAFGRMPWVKDVGLSVTWTLPVEHIDLKARLSIYNLLNSQTMVNVHSRYESTPGNKMPYFGEATNWQSPRYAQLVVTYAF</sequence>
<proteinExistence type="inferred from homology"/>
<evidence type="ECO:0000256" key="8">
    <source>
        <dbReference type="SAM" id="SignalP"/>
    </source>
</evidence>
<evidence type="ECO:0000256" key="3">
    <source>
        <dbReference type="ARBA" id="ARBA00022452"/>
    </source>
</evidence>
<gene>
    <name evidence="11" type="ORF">INQ42_06340</name>
</gene>
<evidence type="ECO:0000256" key="1">
    <source>
        <dbReference type="ARBA" id="ARBA00004571"/>
    </source>
</evidence>
<evidence type="ECO:0000256" key="7">
    <source>
        <dbReference type="PROSITE-ProRule" id="PRU01360"/>
    </source>
</evidence>
<dbReference type="InterPro" id="IPR037066">
    <property type="entry name" value="Plug_dom_sf"/>
</dbReference>
<dbReference type="PANTHER" id="PTHR30069">
    <property type="entry name" value="TONB-DEPENDENT OUTER MEMBRANE RECEPTOR"/>
    <property type="match status" value="1"/>
</dbReference>
<dbReference type="PANTHER" id="PTHR30069:SF46">
    <property type="entry name" value="OAR PROTEIN"/>
    <property type="match status" value="1"/>
</dbReference>
<dbReference type="InterPro" id="IPR012910">
    <property type="entry name" value="Plug_dom"/>
</dbReference>
<feature type="domain" description="TonB-dependent transporter Oar-like beta-barrel" evidence="10">
    <location>
        <begin position="318"/>
        <end position="563"/>
    </location>
</feature>
<dbReference type="Proteomes" id="UP000593932">
    <property type="component" value="Chromosome"/>
</dbReference>
<evidence type="ECO:0000256" key="4">
    <source>
        <dbReference type="ARBA" id="ARBA00022692"/>
    </source>
</evidence>
<evidence type="ECO:0000313" key="11">
    <source>
        <dbReference type="EMBL" id="QOW23162.1"/>
    </source>
</evidence>
<evidence type="ECO:0000259" key="9">
    <source>
        <dbReference type="Pfam" id="PF07715"/>
    </source>
</evidence>
<dbReference type="RefSeq" id="WP_194035634.1">
    <property type="nucleotide sequence ID" value="NZ_CP063657.1"/>
</dbReference>
<keyword evidence="2 7" id="KW-0813">Transport</keyword>
<dbReference type="EMBL" id="CP063657">
    <property type="protein sequence ID" value="QOW23162.1"/>
    <property type="molecule type" value="Genomic_DNA"/>
</dbReference>
<feature type="chain" id="PRO_5045432441" evidence="8">
    <location>
        <begin position="30"/>
        <end position="1002"/>
    </location>
</feature>
<comment type="subcellular location">
    <subcellularLocation>
        <location evidence="1 7">Cell outer membrane</location>
        <topology evidence="1 7">Multi-pass membrane protein</topology>
    </subcellularLocation>
</comment>
<keyword evidence="5 7" id="KW-0472">Membrane</keyword>
<name>A0A7S6ZVF7_9GAMM</name>
<feature type="domain" description="TonB-dependent receptor plug" evidence="9">
    <location>
        <begin position="127"/>
        <end position="225"/>
    </location>
</feature>
<keyword evidence="12" id="KW-1185">Reference proteome</keyword>
<dbReference type="InterPro" id="IPR057601">
    <property type="entry name" value="Oar-like_b-barrel"/>
</dbReference>
<evidence type="ECO:0000256" key="2">
    <source>
        <dbReference type="ARBA" id="ARBA00022448"/>
    </source>
</evidence>
<accession>A0A7S6ZVF7</accession>
<reference evidence="11 12" key="1">
    <citation type="submission" date="2020-10" db="EMBL/GenBank/DDBJ databases">
        <title>complete genome sequencing of Lysobacter sp. H23M41.</title>
        <authorList>
            <person name="Bae J.-W."/>
            <person name="Lee S.-Y."/>
        </authorList>
    </citation>
    <scope>NUCLEOTIDE SEQUENCE [LARGE SCALE GENOMIC DNA]</scope>
    <source>
        <strain evidence="11 12">H23M41</strain>
    </source>
</reference>
<dbReference type="InterPro" id="IPR039426">
    <property type="entry name" value="TonB-dep_rcpt-like"/>
</dbReference>
<keyword evidence="8" id="KW-0732">Signal</keyword>
<dbReference type="Pfam" id="PF25183">
    <property type="entry name" value="OMP_b-brl_4"/>
    <property type="match status" value="2"/>
</dbReference>
<dbReference type="Pfam" id="PF07715">
    <property type="entry name" value="Plug"/>
    <property type="match status" value="1"/>
</dbReference>
<dbReference type="InterPro" id="IPR013784">
    <property type="entry name" value="Carb-bd-like_fold"/>
</dbReference>
<dbReference type="Gene3D" id="2.170.130.10">
    <property type="entry name" value="TonB-dependent receptor, plug domain"/>
    <property type="match status" value="1"/>
</dbReference>
<dbReference type="Gene3D" id="2.40.170.20">
    <property type="entry name" value="TonB-dependent receptor, beta-barrel domain"/>
    <property type="match status" value="1"/>
</dbReference>
<comment type="similarity">
    <text evidence="7">Belongs to the TonB-dependent receptor family.</text>
</comment>
<dbReference type="SUPFAM" id="SSF49452">
    <property type="entry name" value="Starch-binding domain-like"/>
    <property type="match status" value="1"/>
</dbReference>
<keyword evidence="6 7" id="KW-0998">Cell outer membrane</keyword>
<feature type="domain" description="TonB-dependent transporter Oar-like beta-barrel" evidence="10">
    <location>
        <begin position="584"/>
        <end position="995"/>
    </location>
</feature>
<dbReference type="Gene3D" id="2.60.40.1120">
    <property type="entry name" value="Carboxypeptidase-like, regulatory domain"/>
    <property type="match status" value="1"/>
</dbReference>
<dbReference type="SUPFAM" id="SSF56935">
    <property type="entry name" value="Porins"/>
    <property type="match status" value="1"/>
</dbReference>
<feature type="signal peptide" evidence="8">
    <location>
        <begin position="1"/>
        <end position="29"/>
    </location>
</feature>
<protein>
    <submittedName>
        <fullName evidence="11">TonB-dependent receptor</fullName>
    </submittedName>
</protein>
<evidence type="ECO:0000256" key="6">
    <source>
        <dbReference type="ARBA" id="ARBA00023237"/>
    </source>
</evidence>
<evidence type="ECO:0000259" key="10">
    <source>
        <dbReference type="Pfam" id="PF25183"/>
    </source>
</evidence>